<reference evidence="3 4" key="1">
    <citation type="submission" date="2016-10" db="EMBL/GenBank/DDBJ databases">
        <authorList>
            <person name="de Groot N.N."/>
        </authorList>
    </citation>
    <scope>NUCLEOTIDE SEQUENCE [LARGE SCALE GENOMIC DNA]</scope>
    <source>
        <strain evidence="3 4">CGMCC 1.6133</strain>
    </source>
</reference>
<evidence type="ECO:0000256" key="1">
    <source>
        <dbReference type="SAM" id="MobiDB-lite"/>
    </source>
</evidence>
<feature type="signal peptide" evidence="2">
    <location>
        <begin position="1"/>
        <end position="32"/>
    </location>
</feature>
<evidence type="ECO:0000256" key="2">
    <source>
        <dbReference type="SAM" id="SignalP"/>
    </source>
</evidence>
<accession>A0A1G8YU34</accession>
<protein>
    <submittedName>
        <fullName evidence="3">Integrating conjugative element protein, PFL_4711 family</fullName>
    </submittedName>
</protein>
<feature type="region of interest" description="Disordered" evidence="1">
    <location>
        <begin position="189"/>
        <end position="209"/>
    </location>
</feature>
<dbReference type="OrthoDB" id="8553954at2"/>
<sequence>MKGTRIRRFALAPLASALVVGLLSTHAAQAQAQSADALYYQIGGASPFSVSAGRGYNPNSRGIGISWNMNATCGNFDIGATVSNQLNGITNGFQNLMGTVVQNAQSAVASLPAMVIQRANPGLYDLLSNGVLQGRVDFDRASMSCRKMSERMADMVTGQGWQQVAMAESWQSAAQSNADVVAAQEQVDQSGGNQGVTWVGGQRRGGQSQAPIRVVEDTARAGYNLLHGRTDTTSTAPIPGGGGGWGSVATNEGSWIGGGGLVGTSGGSGGGSGSGSGTGGSCLGGMCTVWQSPEEAAEWTQAVIGEQSIRTCDGCERSETQAGTGLVRELEREQQEVYGKLLGLVDGSEPLTPENLRQVSAGDGLTVSRGVIESLRTDPEASLLIHRLSGEMALARTLTKALWARRLLLAGSSDPGIADNEQGMSALDRKLVALDRDIESLRSEMEIRQALGNSAAGIALERAARRSQGASQGETFRPDAALDGRGRPAGEEGSD</sequence>
<dbReference type="STRING" id="376427.SAMN04487954_1116"/>
<dbReference type="AlphaFoldDB" id="A0A1G8YU34"/>
<name>A0A1G8YU34_9GAMM</name>
<feature type="compositionally biased region" description="Basic and acidic residues" evidence="1">
    <location>
        <begin position="476"/>
        <end position="495"/>
    </location>
</feature>
<feature type="region of interest" description="Disordered" evidence="1">
    <location>
        <begin position="462"/>
        <end position="495"/>
    </location>
</feature>
<dbReference type="InterPro" id="IPR021204">
    <property type="entry name" value="Integr_conj_element_PFL4711"/>
</dbReference>
<dbReference type="RefSeq" id="WP_089686895.1">
    <property type="nucleotide sequence ID" value="NZ_FNES01000011.1"/>
</dbReference>
<proteinExistence type="predicted"/>
<keyword evidence="2" id="KW-0732">Signal</keyword>
<gene>
    <name evidence="3" type="ORF">SAMN04487954_1116</name>
</gene>
<feature type="chain" id="PRO_5011438346" evidence="2">
    <location>
        <begin position="33"/>
        <end position="495"/>
    </location>
</feature>
<dbReference type="EMBL" id="FNES01000011">
    <property type="protein sequence ID" value="SDK06349.1"/>
    <property type="molecule type" value="Genomic_DNA"/>
</dbReference>
<dbReference type="NCBIfam" id="TIGR03755">
    <property type="entry name" value="conj_TIGR03755"/>
    <property type="match status" value="1"/>
</dbReference>
<evidence type="ECO:0000313" key="3">
    <source>
        <dbReference type="EMBL" id="SDK06349.1"/>
    </source>
</evidence>
<dbReference type="Proteomes" id="UP000198525">
    <property type="component" value="Unassembled WGS sequence"/>
</dbReference>
<organism evidence="3 4">
    <name type="scientific">Billgrantia gudaonensis</name>
    <dbReference type="NCBI Taxonomy" id="376427"/>
    <lineage>
        <taxon>Bacteria</taxon>
        <taxon>Pseudomonadati</taxon>
        <taxon>Pseudomonadota</taxon>
        <taxon>Gammaproteobacteria</taxon>
        <taxon>Oceanospirillales</taxon>
        <taxon>Halomonadaceae</taxon>
        <taxon>Billgrantia</taxon>
    </lineage>
</organism>
<evidence type="ECO:0000313" key="4">
    <source>
        <dbReference type="Proteomes" id="UP000198525"/>
    </source>
</evidence>
<keyword evidence="4" id="KW-1185">Reference proteome</keyword>